<reference evidence="2 3" key="1">
    <citation type="submission" date="2019-07" db="EMBL/GenBank/DDBJ databases">
        <authorList>
            <person name="Kim J."/>
        </authorList>
    </citation>
    <scope>NUCLEOTIDE SEQUENCE [LARGE SCALE GENOMIC DNA]</scope>
    <source>
        <strain evidence="2 3">JC52</strain>
    </source>
</reference>
<name>A0A559K7R2_9BACL</name>
<sequence length="366" mass="39463">MNGDNRPPLHLVDRHEGLTHERLMELLSAISKLKIGVIGDGCIDIYWHADMTISELSRETPHYPLPVVKEVYSPGAAGNVAANLKALGVREVLFCTVTGDDWRRGLLNQCLRERGIDDSYSTVEAGRITPAYCKPMRHGHQGAWQEDARLDFANRSPLTAAETARLLEKLDAMAEQVDAIAVTDQFQLGVITPEIRERLAYWAGRGKRIAVDSRDRIALYHGVIVKPNELEAMRAFPGAASETGDADGGEWAAWIQAGSRLQARNGAQSCMTLGANGSLWYEAGQTKPVWIPSLPVQPPLDIVGAGDCFLSSLLAAIASGASGADAMALAHISASIVIGKLGTTGTATPDEIKERYTSVYKTAAYG</sequence>
<dbReference type="EMBL" id="VNJI01000026">
    <property type="protein sequence ID" value="TVY08169.1"/>
    <property type="molecule type" value="Genomic_DNA"/>
</dbReference>
<dbReference type="SUPFAM" id="SSF53613">
    <property type="entry name" value="Ribokinase-like"/>
    <property type="match status" value="1"/>
</dbReference>
<dbReference type="Proteomes" id="UP000317036">
    <property type="component" value="Unassembled WGS sequence"/>
</dbReference>
<dbReference type="GO" id="GO:0033786">
    <property type="term" value="F:heptose-1-phosphate adenylyltransferase activity"/>
    <property type="evidence" value="ECO:0007669"/>
    <property type="project" value="TreeGrafter"/>
</dbReference>
<dbReference type="GO" id="GO:0033785">
    <property type="term" value="F:heptose 7-phosphate kinase activity"/>
    <property type="evidence" value="ECO:0007669"/>
    <property type="project" value="TreeGrafter"/>
</dbReference>
<keyword evidence="3" id="KW-1185">Reference proteome</keyword>
<feature type="domain" description="Carbohydrate kinase PfkB" evidence="1">
    <location>
        <begin position="73"/>
        <end position="345"/>
    </location>
</feature>
<evidence type="ECO:0000259" key="1">
    <source>
        <dbReference type="Pfam" id="PF00294"/>
    </source>
</evidence>
<dbReference type="OrthoDB" id="9775849at2"/>
<protein>
    <submittedName>
        <fullName evidence="2">Sugar kinase</fullName>
    </submittedName>
</protein>
<dbReference type="InterPro" id="IPR029056">
    <property type="entry name" value="Ribokinase-like"/>
</dbReference>
<dbReference type="GO" id="GO:0005829">
    <property type="term" value="C:cytosol"/>
    <property type="evidence" value="ECO:0007669"/>
    <property type="project" value="TreeGrafter"/>
</dbReference>
<dbReference type="Pfam" id="PF00294">
    <property type="entry name" value="PfkB"/>
    <property type="match status" value="1"/>
</dbReference>
<accession>A0A559K7R2</accession>
<keyword evidence="2" id="KW-0808">Transferase</keyword>
<dbReference type="InterPro" id="IPR011611">
    <property type="entry name" value="PfkB_dom"/>
</dbReference>
<dbReference type="PANTHER" id="PTHR46969">
    <property type="entry name" value="BIFUNCTIONAL PROTEIN HLDE"/>
    <property type="match status" value="1"/>
</dbReference>
<organism evidence="2 3">
    <name type="scientific">Paenibacillus cremeus</name>
    <dbReference type="NCBI Taxonomy" id="2163881"/>
    <lineage>
        <taxon>Bacteria</taxon>
        <taxon>Bacillati</taxon>
        <taxon>Bacillota</taxon>
        <taxon>Bacilli</taxon>
        <taxon>Bacillales</taxon>
        <taxon>Paenibacillaceae</taxon>
        <taxon>Paenibacillus</taxon>
    </lineage>
</organism>
<evidence type="ECO:0000313" key="2">
    <source>
        <dbReference type="EMBL" id="TVY08169.1"/>
    </source>
</evidence>
<evidence type="ECO:0000313" key="3">
    <source>
        <dbReference type="Proteomes" id="UP000317036"/>
    </source>
</evidence>
<dbReference type="RefSeq" id="WP_144850155.1">
    <property type="nucleotide sequence ID" value="NZ_VNJI01000026.1"/>
</dbReference>
<comment type="caution">
    <text evidence="2">The sequence shown here is derived from an EMBL/GenBank/DDBJ whole genome shotgun (WGS) entry which is preliminary data.</text>
</comment>
<dbReference type="Gene3D" id="3.40.1190.20">
    <property type="match status" value="1"/>
</dbReference>
<dbReference type="PANTHER" id="PTHR46969:SF1">
    <property type="entry name" value="BIFUNCTIONAL PROTEIN HLDE"/>
    <property type="match status" value="1"/>
</dbReference>
<gene>
    <name evidence="2" type="ORF">FPZ49_19900</name>
</gene>
<proteinExistence type="predicted"/>
<keyword evidence="2" id="KW-0418">Kinase</keyword>
<dbReference type="AlphaFoldDB" id="A0A559K7R2"/>